<dbReference type="EMBL" id="LABY01000035">
    <property type="protein sequence ID" value="KMO41237.1"/>
    <property type="molecule type" value="Genomic_DNA"/>
</dbReference>
<dbReference type="PRINTS" id="PR00081">
    <property type="entry name" value="GDHRDH"/>
</dbReference>
<comment type="caution">
    <text evidence="4">The sequence shown here is derived from an EMBL/GenBank/DDBJ whole genome shotgun (WGS) entry which is preliminary data.</text>
</comment>
<dbReference type="Gene3D" id="3.40.50.720">
    <property type="entry name" value="NAD(P)-binding Rossmann-like Domain"/>
    <property type="match status" value="1"/>
</dbReference>
<gene>
    <name evidence="4" type="ORF">VQ02_06090</name>
</gene>
<organism evidence="4 5">
    <name type="scientific">Methylobacterium variabile</name>
    <dbReference type="NCBI Taxonomy" id="298794"/>
    <lineage>
        <taxon>Bacteria</taxon>
        <taxon>Pseudomonadati</taxon>
        <taxon>Pseudomonadota</taxon>
        <taxon>Alphaproteobacteria</taxon>
        <taxon>Hyphomicrobiales</taxon>
        <taxon>Methylobacteriaceae</taxon>
        <taxon>Methylobacterium</taxon>
    </lineage>
</organism>
<sequence length="249" mass="26052">MGKLDGKIAIITGGSEGMGRSTARLFVKEGATVVITERNQDTLDAAVREIGGAVEAFCGDISKLADLNALRTHAEARHGRVDVLFANAGGGRLGPFEQVTEEDFDYTFDTNAKGTFFTVQKLLPLIPDGGSVILNTSIAGSKGLPDFSVYSATKAAIRSFARTLTTDLKGRGIRVNALAPGHTATDIMRKAGIPPESIDGINARIQSQVPAGRIGTGDDIAKAALFLASDDASYVTGIELTIDGGWAQV</sequence>
<dbReference type="GO" id="GO:0016616">
    <property type="term" value="F:oxidoreductase activity, acting on the CH-OH group of donors, NAD or NADP as acceptor"/>
    <property type="evidence" value="ECO:0007669"/>
    <property type="project" value="TreeGrafter"/>
</dbReference>
<comment type="similarity">
    <text evidence="1">Belongs to the short-chain dehydrogenases/reductases (SDR) family.</text>
</comment>
<dbReference type="PATRIC" id="fig|298794.3.peg.5172"/>
<reference evidence="4 5" key="1">
    <citation type="submission" date="2015-03" db="EMBL/GenBank/DDBJ databases">
        <title>Genome sequencing of Methylobacterium variabile DSM 16961.</title>
        <authorList>
            <person name="Chaudhry V."/>
            <person name="Patil P.B."/>
        </authorList>
    </citation>
    <scope>NUCLEOTIDE SEQUENCE [LARGE SCALE GENOMIC DNA]</scope>
    <source>
        <strain evidence="4 5">DSM 16961</strain>
    </source>
</reference>
<name>A0A0J6T5Z0_9HYPH</name>
<dbReference type="PANTHER" id="PTHR42760:SF133">
    <property type="entry name" value="3-OXOACYL-[ACYL-CARRIER-PROTEIN] REDUCTASE"/>
    <property type="match status" value="1"/>
</dbReference>
<dbReference type="GO" id="GO:0006633">
    <property type="term" value="P:fatty acid biosynthetic process"/>
    <property type="evidence" value="ECO:0007669"/>
    <property type="project" value="TreeGrafter"/>
</dbReference>
<dbReference type="InterPro" id="IPR002347">
    <property type="entry name" value="SDR_fam"/>
</dbReference>
<dbReference type="AlphaFoldDB" id="A0A0J6T5Z0"/>
<dbReference type="NCBIfam" id="NF005559">
    <property type="entry name" value="PRK07231.1"/>
    <property type="match status" value="1"/>
</dbReference>
<dbReference type="Pfam" id="PF13561">
    <property type="entry name" value="adh_short_C2"/>
    <property type="match status" value="1"/>
</dbReference>
<evidence type="ECO:0000259" key="3">
    <source>
        <dbReference type="SMART" id="SM00822"/>
    </source>
</evidence>
<evidence type="ECO:0000313" key="5">
    <source>
        <dbReference type="Proteomes" id="UP000035955"/>
    </source>
</evidence>
<keyword evidence="5" id="KW-1185">Reference proteome</keyword>
<dbReference type="InterPro" id="IPR057326">
    <property type="entry name" value="KR_dom"/>
</dbReference>
<dbReference type="FunFam" id="3.40.50.720:FF:000084">
    <property type="entry name" value="Short-chain dehydrogenase reductase"/>
    <property type="match status" value="1"/>
</dbReference>
<dbReference type="GO" id="GO:0048038">
    <property type="term" value="F:quinone binding"/>
    <property type="evidence" value="ECO:0007669"/>
    <property type="project" value="TreeGrafter"/>
</dbReference>
<dbReference type="OrthoDB" id="9803333at2"/>
<protein>
    <recommendedName>
        <fullName evidence="3">Ketoreductase domain-containing protein</fullName>
    </recommendedName>
</protein>
<dbReference type="InterPro" id="IPR036291">
    <property type="entry name" value="NAD(P)-bd_dom_sf"/>
</dbReference>
<evidence type="ECO:0000256" key="1">
    <source>
        <dbReference type="ARBA" id="ARBA00006484"/>
    </source>
</evidence>
<evidence type="ECO:0000313" key="4">
    <source>
        <dbReference type="EMBL" id="KMO41237.1"/>
    </source>
</evidence>
<accession>A0A0J6T5Z0</accession>
<evidence type="ECO:0000256" key="2">
    <source>
        <dbReference type="ARBA" id="ARBA00023002"/>
    </source>
</evidence>
<dbReference type="CDD" id="cd05233">
    <property type="entry name" value="SDR_c"/>
    <property type="match status" value="1"/>
</dbReference>
<dbReference type="PANTHER" id="PTHR42760">
    <property type="entry name" value="SHORT-CHAIN DEHYDROGENASES/REDUCTASES FAMILY MEMBER"/>
    <property type="match status" value="1"/>
</dbReference>
<dbReference type="Proteomes" id="UP000035955">
    <property type="component" value="Unassembled WGS sequence"/>
</dbReference>
<dbReference type="SMART" id="SM00822">
    <property type="entry name" value="PKS_KR"/>
    <property type="match status" value="1"/>
</dbReference>
<proteinExistence type="inferred from homology"/>
<dbReference type="RefSeq" id="WP_048443268.1">
    <property type="nucleotide sequence ID" value="NZ_LABY01000035.1"/>
</dbReference>
<keyword evidence="2" id="KW-0560">Oxidoreductase</keyword>
<dbReference type="SUPFAM" id="SSF51735">
    <property type="entry name" value="NAD(P)-binding Rossmann-fold domains"/>
    <property type="match status" value="1"/>
</dbReference>
<feature type="domain" description="Ketoreductase" evidence="3">
    <location>
        <begin position="7"/>
        <end position="183"/>
    </location>
</feature>
<dbReference type="PRINTS" id="PR00080">
    <property type="entry name" value="SDRFAMILY"/>
</dbReference>